<proteinExistence type="predicted"/>
<gene>
    <name evidence="1" type="ORF">RHMOL_Rhmol05G0221100</name>
</gene>
<name>A0ACC0NU58_RHOML</name>
<protein>
    <submittedName>
        <fullName evidence="1">Uncharacterized protein</fullName>
    </submittedName>
</protein>
<reference evidence="1" key="1">
    <citation type="submission" date="2022-02" db="EMBL/GenBank/DDBJ databases">
        <title>Plant Genome Project.</title>
        <authorList>
            <person name="Zhang R.-G."/>
        </authorList>
    </citation>
    <scope>NUCLEOTIDE SEQUENCE</scope>
    <source>
        <strain evidence="1">AT1</strain>
    </source>
</reference>
<accession>A0ACC0NU58</accession>
<comment type="caution">
    <text evidence="1">The sequence shown here is derived from an EMBL/GenBank/DDBJ whole genome shotgun (WGS) entry which is preliminary data.</text>
</comment>
<evidence type="ECO:0000313" key="2">
    <source>
        <dbReference type="Proteomes" id="UP001062846"/>
    </source>
</evidence>
<evidence type="ECO:0000313" key="1">
    <source>
        <dbReference type="EMBL" id="KAI8556028.1"/>
    </source>
</evidence>
<sequence length="281" mass="33647">MRESREVCSKEEEEEKKKKGLKRDLSSSIGSILSEGFRIQVHSGTETSFWGHVWLGDRSLKEEFPRLFLISNQRESSVSLVKQESGDMVWNLHYWKRRLNVWETNQSEELHRRLELVNLDQSKRDVLQWKWTDDKRFSSKSVYNQWEQTVHSRNVLLGSLWKNLCPPKVEIFSWMAIQERVSTRSVLSSRNIVPEGQSISCRLCSLHLEMPDHVLLHCQFSWKTWSVILDWWHVTWVCPETLSDLVRWWFDTRFRNLEKNVWEASFYATLWSLWLARNDCV</sequence>
<dbReference type="EMBL" id="CM046392">
    <property type="protein sequence ID" value="KAI8556028.1"/>
    <property type="molecule type" value="Genomic_DNA"/>
</dbReference>
<organism evidence="1 2">
    <name type="scientific">Rhododendron molle</name>
    <name type="common">Chinese azalea</name>
    <name type="synonym">Azalea mollis</name>
    <dbReference type="NCBI Taxonomy" id="49168"/>
    <lineage>
        <taxon>Eukaryota</taxon>
        <taxon>Viridiplantae</taxon>
        <taxon>Streptophyta</taxon>
        <taxon>Embryophyta</taxon>
        <taxon>Tracheophyta</taxon>
        <taxon>Spermatophyta</taxon>
        <taxon>Magnoliopsida</taxon>
        <taxon>eudicotyledons</taxon>
        <taxon>Gunneridae</taxon>
        <taxon>Pentapetalae</taxon>
        <taxon>asterids</taxon>
        <taxon>Ericales</taxon>
        <taxon>Ericaceae</taxon>
        <taxon>Ericoideae</taxon>
        <taxon>Rhodoreae</taxon>
        <taxon>Rhododendron</taxon>
    </lineage>
</organism>
<keyword evidence="2" id="KW-1185">Reference proteome</keyword>
<dbReference type="Proteomes" id="UP001062846">
    <property type="component" value="Chromosome 5"/>
</dbReference>